<dbReference type="Proteomes" id="UP001243375">
    <property type="component" value="Unassembled WGS sequence"/>
</dbReference>
<accession>A0ACC2WYD1</accession>
<dbReference type="EMBL" id="JASBWU010000014">
    <property type="protein sequence ID" value="KAJ9116493.1"/>
    <property type="molecule type" value="Genomic_DNA"/>
</dbReference>
<keyword evidence="2" id="KW-1185">Reference proteome</keyword>
<gene>
    <name evidence="1" type="ORF">QFC22_004935</name>
</gene>
<evidence type="ECO:0000313" key="1">
    <source>
        <dbReference type="EMBL" id="KAJ9116493.1"/>
    </source>
</evidence>
<name>A0ACC2WYD1_9TREE</name>
<proteinExistence type="predicted"/>
<sequence length="153" mass="17093">MPQAMVDFSSKSPASSNAPAIHVQGHTGRRGRLTIEVAFPSKPEEEFRTRREEGNVIVDINLADIAGEGPVEDTFALYVNEKTPKKGVPDIHVMPTERDAKMDYHGDALEDHSVGDGVNDKEVRQDESNFEHEMAQSVEKFMDTVADRLNREE</sequence>
<evidence type="ECO:0000313" key="2">
    <source>
        <dbReference type="Proteomes" id="UP001243375"/>
    </source>
</evidence>
<organism evidence="1 2">
    <name type="scientific">Naganishia vaughanmartiniae</name>
    <dbReference type="NCBI Taxonomy" id="1424756"/>
    <lineage>
        <taxon>Eukaryota</taxon>
        <taxon>Fungi</taxon>
        <taxon>Dikarya</taxon>
        <taxon>Basidiomycota</taxon>
        <taxon>Agaricomycotina</taxon>
        <taxon>Tremellomycetes</taxon>
        <taxon>Filobasidiales</taxon>
        <taxon>Filobasidiaceae</taxon>
        <taxon>Naganishia</taxon>
    </lineage>
</organism>
<comment type="caution">
    <text evidence="1">The sequence shown here is derived from an EMBL/GenBank/DDBJ whole genome shotgun (WGS) entry which is preliminary data.</text>
</comment>
<protein>
    <submittedName>
        <fullName evidence="1">Uncharacterized protein</fullName>
    </submittedName>
</protein>
<reference evidence="1" key="1">
    <citation type="submission" date="2023-04" db="EMBL/GenBank/DDBJ databases">
        <title>Draft Genome sequencing of Naganishia species isolated from polar environments using Oxford Nanopore Technology.</title>
        <authorList>
            <person name="Leo P."/>
            <person name="Venkateswaran K."/>
        </authorList>
    </citation>
    <scope>NUCLEOTIDE SEQUENCE</scope>
    <source>
        <strain evidence="1">MNA-CCFEE 5425</strain>
    </source>
</reference>